<dbReference type="InterPro" id="IPR003824">
    <property type="entry name" value="UppP"/>
</dbReference>
<dbReference type="STRING" id="1184151.AW736_20970"/>
<proteinExistence type="inferred from homology"/>
<comment type="function">
    <text evidence="14">Catalyzes the dephosphorylation of undecaprenyl diphosphate (UPP). Confers resistance to bacitracin.</text>
</comment>
<dbReference type="HAMAP" id="MF_01006">
    <property type="entry name" value="Undec_diphosphatase"/>
    <property type="match status" value="1"/>
</dbReference>
<dbReference type="GO" id="GO:0008360">
    <property type="term" value="P:regulation of cell shape"/>
    <property type="evidence" value="ECO:0007669"/>
    <property type="project" value="UniProtKB-KW"/>
</dbReference>
<keyword evidence="6 14" id="KW-0812">Transmembrane</keyword>
<keyword evidence="14" id="KW-0573">Peptidoglycan synthesis</keyword>
<dbReference type="EMBL" id="LRRQ01000160">
    <property type="protein sequence ID" value="OAM87740.1"/>
    <property type="molecule type" value="Genomic_DNA"/>
</dbReference>
<accession>A0A178ICN9</accession>
<evidence type="ECO:0000256" key="11">
    <source>
        <dbReference type="ARBA" id="ARBA00032707"/>
    </source>
</evidence>
<evidence type="ECO:0000313" key="15">
    <source>
        <dbReference type="EMBL" id="OAM87740.1"/>
    </source>
</evidence>
<evidence type="ECO:0000256" key="3">
    <source>
        <dbReference type="ARBA" id="ARBA00012374"/>
    </source>
</evidence>
<dbReference type="Pfam" id="PF02673">
    <property type="entry name" value="BacA"/>
    <property type="match status" value="1"/>
</dbReference>
<comment type="caution">
    <text evidence="15">The sequence shown here is derived from an EMBL/GenBank/DDBJ whole genome shotgun (WGS) entry which is preliminary data.</text>
</comment>
<keyword evidence="5 14" id="KW-1003">Cell membrane</keyword>
<feature type="transmembrane region" description="Helical" evidence="14">
    <location>
        <begin position="288"/>
        <end position="306"/>
    </location>
</feature>
<comment type="similarity">
    <text evidence="2 14">Belongs to the UppP family.</text>
</comment>
<evidence type="ECO:0000256" key="7">
    <source>
        <dbReference type="ARBA" id="ARBA00022801"/>
    </source>
</evidence>
<evidence type="ECO:0000256" key="13">
    <source>
        <dbReference type="ARBA" id="ARBA00047594"/>
    </source>
</evidence>
<organism evidence="15 16">
    <name type="scientific">Termitidicoccus mucosus</name>
    <dbReference type="NCBI Taxonomy" id="1184151"/>
    <lineage>
        <taxon>Bacteria</taxon>
        <taxon>Pseudomonadati</taxon>
        <taxon>Verrucomicrobiota</taxon>
        <taxon>Opitutia</taxon>
        <taxon>Opitutales</taxon>
        <taxon>Opitutaceae</taxon>
        <taxon>Termitidicoccus</taxon>
    </lineage>
</organism>
<evidence type="ECO:0000313" key="16">
    <source>
        <dbReference type="Proteomes" id="UP000078486"/>
    </source>
</evidence>
<dbReference type="GO" id="GO:0050380">
    <property type="term" value="F:undecaprenyl-diphosphatase activity"/>
    <property type="evidence" value="ECO:0007669"/>
    <property type="project" value="UniProtKB-UniRule"/>
</dbReference>
<keyword evidence="10 14" id="KW-0046">Antibiotic resistance</keyword>
<evidence type="ECO:0000256" key="4">
    <source>
        <dbReference type="ARBA" id="ARBA00021581"/>
    </source>
</evidence>
<name>A0A178ICN9_9BACT</name>
<dbReference type="EC" id="3.6.1.27" evidence="3 14"/>
<evidence type="ECO:0000256" key="2">
    <source>
        <dbReference type="ARBA" id="ARBA00010621"/>
    </source>
</evidence>
<dbReference type="GO" id="GO:0005886">
    <property type="term" value="C:plasma membrane"/>
    <property type="evidence" value="ECO:0007669"/>
    <property type="project" value="UniProtKB-SubCell"/>
</dbReference>
<evidence type="ECO:0000256" key="14">
    <source>
        <dbReference type="HAMAP-Rule" id="MF_01006"/>
    </source>
</evidence>
<keyword evidence="16" id="KW-1185">Reference proteome</keyword>
<evidence type="ECO:0000256" key="12">
    <source>
        <dbReference type="ARBA" id="ARBA00032932"/>
    </source>
</evidence>
<feature type="transmembrane region" description="Helical" evidence="14">
    <location>
        <begin position="318"/>
        <end position="340"/>
    </location>
</feature>
<keyword evidence="9 14" id="KW-0472">Membrane</keyword>
<dbReference type="Proteomes" id="UP000078486">
    <property type="component" value="Unassembled WGS sequence"/>
</dbReference>
<dbReference type="AlphaFoldDB" id="A0A178ICN9"/>
<dbReference type="PANTHER" id="PTHR30622:SF3">
    <property type="entry name" value="UNDECAPRENYL-DIPHOSPHATASE"/>
    <property type="match status" value="1"/>
</dbReference>
<protein>
    <recommendedName>
        <fullName evidence="4 14">Undecaprenyl-diphosphatase</fullName>
        <ecNumber evidence="3 14">3.6.1.27</ecNumber>
    </recommendedName>
    <alternativeName>
        <fullName evidence="12 14">Bacitracin resistance protein</fullName>
    </alternativeName>
    <alternativeName>
        <fullName evidence="11 14">Undecaprenyl pyrophosphate phosphatase</fullName>
    </alternativeName>
</protein>
<evidence type="ECO:0000256" key="10">
    <source>
        <dbReference type="ARBA" id="ARBA00023251"/>
    </source>
</evidence>
<reference evidence="15 16" key="1">
    <citation type="submission" date="2016-01" db="EMBL/GenBank/DDBJ databases">
        <title>High potential of lignocellulose degradation of a new Verrucomicrobia species.</title>
        <authorList>
            <person name="Wang Y."/>
            <person name="Shi Y."/>
            <person name="Qiu Z."/>
            <person name="Liu S."/>
            <person name="Yang H."/>
        </authorList>
    </citation>
    <scope>NUCLEOTIDE SEQUENCE [LARGE SCALE GENOMIC DNA]</scope>
    <source>
        <strain evidence="15 16">TSB47</strain>
    </source>
</reference>
<keyword evidence="7 14" id="KW-0378">Hydrolase</keyword>
<keyword evidence="8 14" id="KW-1133">Transmembrane helix</keyword>
<dbReference type="PANTHER" id="PTHR30622">
    <property type="entry name" value="UNDECAPRENYL-DIPHOSPHATASE"/>
    <property type="match status" value="1"/>
</dbReference>
<comment type="catalytic activity">
    <reaction evidence="13 14">
        <text>di-trans,octa-cis-undecaprenyl diphosphate + H2O = di-trans,octa-cis-undecaprenyl phosphate + phosphate + H(+)</text>
        <dbReference type="Rhea" id="RHEA:28094"/>
        <dbReference type="ChEBI" id="CHEBI:15377"/>
        <dbReference type="ChEBI" id="CHEBI:15378"/>
        <dbReference type="ChEBI" id="CHEBI:43474"/>
        <dbReference type="ChEBI" id="CHEBI:58405"/>
        <dbReference type="ChEBI" id="CHEBI:60392"/>
        <dbReference type="EC" id="3.6.1.27"/>
    </reaction>
</comment>
<feature type="transmembrane region" description="Helical" evidence="14">
    <location>
        <begin position="135"/>
        <end position="153"/>
    </location>
</feature>
<keyword evidence="14" id="KW-0133">Cell shape</keyword>
<feature type="transmembrane region" description="Helical" evidence="14">
    <location>
        <begin position="173"/>
        <end position="194"/>
    </location>
</feature>
<gene>
    <name evidence="14" type="primary">uppP</name>
    <name evidence="15" type="ORF">AW736_20970</name>
</gene>
<evidence type="ECO:0000256" key="8">
    <source>
        <dbReference type="ARBA" id="ARBA00022989"/>
    </source>
</evidence>
<comment type="subcellular location">
    <subcellularLocation>
        <location evidence="1 14">Cell membrane</location>
        <topology evidence="1 14">Multi-pass membrane protein</topology>
    </subcellularLocation>
</comment>
<feature type="transmembrane region" description="Helical" evidence="14">
    <location>
        <begin position="347"/>
        <end position="367"/>
    </location>
</feature>
<comment type="miscellaneous">
    <text evidence="14">Bacitracin is thought to be involved in the inhibition of peptidoglycan synthesis by sequestering undecaprenyl diphosphate, thereby reducing the pool of lipid carrier available.</text>
</comment>
<feature type="transmembrane region" description="Helical" evidence="14">
    <location>
        <begin position="200"/>
        <end position="220"/>
    </location>
</feature>
<evidence type="ECO:0000256" key="1">
    <source>
        <dbReference type="ARBA" id="ARBA00004651"/>
    </source>
</evidence>
<keyword evidence="14" id="KW-0961">Cell wall biogenesis/degradation</keyword>
<evidence type="ECO:0000256" key="5">
    <source>
        <dbReference type="ARBA" id="ARBA00022475"/>
    </source>
</evidence>
<dbReference type="GO" id="GO:0046677">
    <property type="term" value="P:response to antibiotic"/>
    <property type="evidence" value="ECO:0007669"/>
    <property type="project" value="UniProtKB-UniRule"/>
</dbReference>
<dbReference type="GO" id="GO:0009252">
    <property type="term" value="P:peptidoglycan biosynthetic process"/>
    <property type="evidence" value="ECO:0007669"/>
    <property type="project" value="UniProtKB-KW"/>
</dbReference>
<dbReference type="GO" id="GO:0071555">
    <property type="term" value="P:cell wall organization"/>
    <property type="evidence" value="ECO:0007669"/>
    <property type="project" value="UniProtKB-KW"/>
</dbReference>
<sequence>MTGAFHSTRPGAVCRSRRSLIVLIFSSLLAQAFFPPASLRADETVSPVLSAAGDPQVPPAAELSAGDAIILGVVEGITEFLPVSSTGHLIIASHALGLESDAPLLAADGRPLWASEPSAKNPAGEPLTLKLAADAYTVIIQAGAIAAVMLLYWRQLLSMLAGLLGRDAAGLRLLRNIILAVFPAASLGLAMHKLKLDERLFSIEAVVIALVLGALLMLAAERWRRGRLPEAHATASAARRDLSELTVRQSLGIGLMQCLALWPGTSRSMVTMVGGYFCGLSPARAAEFSFLVGLPTLGGAALLKGVSTGPAMIAVFGWPHVILGIVAAGVSAALAVRFLVSYLGRHGLGVFAIYRVILALVLVGWFLV</sequence>
<evidence type="ECO:0000256" key="9">
    <source>
        <dbReference type="ARBA" id="ARBA00023136"/>
    </source>
</evidence>
<evidence type="ECO:0000256" key="6">
    <source>
        <dbReference type="ARBA" id="ARBA00022692"/>
    </source>
</evidence>